<dbReference type="Gene3D" id="1.10.1740.10">
    <property type="match status" value="1"/>
</dbReference>
<feature type="domain" description="RNA polymerase sigma-70 region 2" evidence="6">
    <location>
        <begin position="37"/>
        <end position="95"/>
    </location>
</feature>
<dbReference type="SUPFAM" id="SSF88659">
    <property type="entry name" value="Sigma3 and sigma4 domains of RNA polymerase sigma factors"/>
    <property type="match status" value="1"/>
</dbReference>
<evidence type="ECO:0000256" key="5">
    <source>
        <dbReference type="ARBA" id="ARBA00023163"/>
    </source>
</evidence>
<proteinExistence type="inferred from homology"/>
<dbReference type="CDD" id="cd06171">
    <property type="entry name" value="Sigma70_r4"/>
    <property type="match status" value="1"/>
</dbReference>
<reference evidence="8 9" key="1">
    <citation type="journal article" date="2015" name="Nature">
        <title>rRNA introns, odd ribosomes, and small enigmatic genomes across a large radiation of phyla.</title>
        <authorList>
            <person name="Brown C.T."/>
            <person name="Hug L.A."/>
            <person name="Thomas B.C."/>
            <person name="Sharon I."/>
            <person name="Castelle C.J."/>
            <person name="Singh A."/>
            <person name="Wilkins M.J."/>
            <person name="Williams K.H."/>
            <person name="Banfield J.F."/>
        </authorList>
    </citation>
    <scope>NUCLEOTIDE SEQUENCE [LARGE SCALE GENOMIC DNA]</scope>
</reference>
<feature type="domain" description="RNA polymerase sigma-70 region 4" evidence="7">
    <location>
        <begin position="135"/>
        <end position="182"/>
    </location>
</feature>
<dbReference type="PANTHER" id="PTHR43133">
    <property type="entry name" value="RNA POLYMERASE ECF-TYPE SIGMA FACTO"/>
    <property type="match status" value="1"/>
</dbReference>
<evidence type="ECO:0000256" key="3">
    <source>
        <dbReference type="ARBA" id="ARBA00023082"/>
    </source>
</evidence>
<keyword evidence="4" id="KW-0238">DNA-binding</keyword>
<dbReference type="InterPro" id="IPR007630">
    <property type="entry name" value="RNA_pol_sigma70_r4"/>
</dbReference>
<organism evidence="8 9">
    <name type="scientific">candidate division Kazan bacterium GW2011_GWA1_44_22</name>
    <dbReference type="NCBI Taxonomy" id="1620410"/>
    <lineage>
        <taxon>Bacteria</taxon>
        <taxon>Bacteria division Kazan-3B-28</taxon>
    </lineage>
</organism>
<sequence length="188" mass="21964">MALSETNIQELIEACQVGDRNAFEPIFHQFVDKIFKYVFFRIGSDHEETKDLTAEIFAEAYFSLPRYQPDPQVRFSAWLYAIARHVVADYHREHYRHPRVDLSEAAWANIVDNRPDELIEVIQEEKFELTIQKIKCLPPVTQEIMHLKLTEGLNHTEIARIIGKSAGHTRLLLHRGLKQLRKLIDESS</sequence>
<evidence type="ECO:0000259" key="6">
    <source>
        <dbReference type="Pfam" id="PF04542"/>
    </source>
</evidence>
<dbReference type="AlphaFoldDB" id="A0A0G1I0Z0"/>
<dbReference type="Gene3D" id="1.10.10.10">
    <property type="entry name" value="Winged helix-like DNA-binding domain superfamily/Winged helix DNA-binding domain"/>
    <property type="match status" value="1"/>
</dbReference>
<name>A0A0G1I0Z0_UNCK3</name>
<dbReference type="Pfam" id="PF04545">
    <property type="entry name" value="Sigma70_r4"/>
    <property type="match status" value="1"/>
</dbReference>
<comment type="caution">
    <text evidence="8">The sequence shown here is derived from an EMBL/GenBank/DDBJ whole genome shotgun (WGS) entry which is preliminary data.</text>
</comment>
<dbReference type="InterPro" id="IPR013325">
    <property type="entry name" value="RNA_pol_sigma_r2"/>
</dbReference>
<dbReference type="EMBL" id="LCIJ01000006">
    <property type="protein sequence ID" value="KKT52875.1"/>
    <property type="molecule type" value="Genomic_DNA"/>
</dbReference>
<comment type="similarity">
    <text evidence="1">Belongs to the sigma-70 factor family. ECF subfamily.</text>
</comment>
<dbReference type="InterPro" id="IPR039425">
    <property type="entry name" value="RNA_pol_sigma-70-like"/>
</dbReference>
<dbReference type="InterPro" id="IPR014284">
    <property type="entry name" value="RNA_pol_sigma-70_dom"/>
</dbReference>
<dbReference type="Pfam" id="PF04542">
    <property type="entry name" value="Sigma70_r2"/>
    <property type="match status" value="1"/>
</dbReference>
<dbReference type="InterPro" id="IPR036388">
    <property type="entry name" value="WH-like_DNA-bd_sf"/>
</dbReference>
<keyword evidence="5" id="KW-0804">Transcription</keyword>
<dbReference type="NCBIfam" id="TIGR02937">
    <property type="entry name" value="sigma70-ECF"/>
    <property type="match status" value="1"/>
</dbReference>
<evidence type="ECO:0000256" key="4">
    <source>
        <dbReference type="ARBA" id="ARBA00023125"/>
    </source>
</evidence>
<evidence type="ECO:0000313" key="8">
    <source>
        <dbReference type="EMBL" id="KKT52875.1"/>
    </source>
</evidence>
<evidence type="ECO:0000259" key="7">
    <source>
        <dbReference type="Pfam" id="PF04545"/>
    </source>
</evidence>
<dbReference type="SUPFAM" id="SSF88946">
    <property type="entry name" value="Sigma2 domain of RNA polymerase sigma factors"/>
    <property type="match status" value="1"/>
</dbReference>
<evidence type="ECO:0000256" key="2">
    <source>
        <dbReference type="ARBA" id="ARBA00023015"/>
    </source>
</evidence>
<evidence type="ECO:0000256" key="1">
    <source>
        <dbReference type="ARBA" id="ARBA00010641"/>
    </source>
</evidence>
<dbReference type="GO" id="GO:0016987">
    <property type="term" value="F:sigma factor activity"/>
    <property type="evidence" value="ECO:0007669"/>
    <property type="project" value="UniProtKB-KW"/>
</dbReference>
<dbReference type="Proteomes" id="UP000034752">
    <property type="component" value="Unassembled WGS sequence"/>
</dbReference>
<keyword evidence="3" id="KW-0731">Sigma factor</keyword>
<dbReference type="InterPro" id="IPR007627">
    <property type="entry name" value="RNA_pol_sigma70_r2"/>
</dbReference>
<protein>
    <submittedName>
        <fullName evidence="8">RNA polymerase, sigma-24 subunit, ECF subfamily</fullName>
    </submittedName>
</protein>
<dbReference type="GO" id="GO:0003677">
    <property type="term" value="F:DNA binding"/>
    <property type="evidence" value="ECO:0007669"/>
    <property type="project" value="UniProtKB-KW"/>
</dbReference>
<evidence type="ECO:0000313" key="9">
    <source>
        <dbReference type="Proteomes" id="UP000034752"/>
    </source>
</evidence>
<dbReference type="PANTHER" id="PTHR43133:SF8">
    <property type="entry name" value="RNA POLYMERASE SIGMA FACTOR HI_1459-RELATED"/>
    <property type="match status" value="1"/>
</dbReference>
<dbReference type="GO" id="GO:0006352">
    <property type="term" value="P:DNA-templated transcription initiation"/>
    <property type="evidence" value="ECO:0007669"/>
    <property type="project" value="InterPro"/>
</dbReference>
<accession>A0A0G1I0Z0</accession>
<gene>
    <name evidence="8" type="ORF">VE96_C0006G0002</name>
</gene>
<keyword evidence="2" id="KW-0805">Transcription regulation</keyword>
<dbReference type="InterPro" id="IPR013324">
    <property type="entry name" value="RNA_pol_sigma_r3/r4-like"/>
</dbReference>